<dbReference type="RefSeq" id="WP_090845392.1">
    <property type="nucleotide sequence ID" value="NZ_FMZL01000004.1"/>
</dbReference>
<dbReference type="Pfam" id="PF02779">
    <property type="entry name" value="Transket_pyr"/>
    <property type="match status" value="1"/>
</dbReference>
<evidence type="ECO:0000256" key="2">
    <source>
        <dbReference type="ARBA" id="ARBA00007131"/>
    </source>
</evidence>
<dbReference type="SUPFAM" id="SSF52518">
    <property type="entry name" value="Thiamin diphosphate-binding fold (THDP-binding)"/>
    <property type="match status" value="1"/>
</dbReference>
<evidence type="ECO:0000259" key="4">
    <source>
        <dbReference type="SMART" id="SM00861"/>
    </source>
</evidence>
<dbReference type="InterPro" id="IPR009014">
    <property type="entry name" value="Transketo_C/PFOR_II"/>
</dbReference>
<evidence type="ECO:0000313" key="5">
    <source>
        <dbReference type="EMBL" id="SDC14785.1"/>
    </source>
</evidence>
<evidence type="ECO:0000256" key="1">
    <source>
        <dbReference type="ARBA" id="ARBA00001964"/>
    </source>
</evidence>
<dbReference type="Proteomes" id="UP000198528">
    <property type="component" value="Unassembled WGS sequence"/>
</dbReference>
<dbReference type="PANTHER" id="PTHR43825:SF1">
    <property type="entry name" value="TRANSKETOLASE-LIKE PYRIMIDINE-BINDING DOMAIN-CONTAINING PROTEIN"/>
    <property type="match status" value="1"/>
</dbReference>
<dbReference type="AlphaFoldDB" id="A0A1G6J8W1"/>
<dbReference type="GO" id="GO:0000287">
    <property type="term" value="F:magnesium ion binding"/>
    <property type="evidence" value="ECO:0007669"/>
    <property type="project" value="UniProtKB-ARBA"/>
</dbReference>
<evidence type="ECO:0000313" key="6">
    <source>
        <dbReference type="Proteomes" id="UP000198528"/>
    </source>
</evidence>
<comment type="similarity">
    <text evidence="2">Belongs to the transketolase family.</text>
</comment>
<dbReference type="InterPro" id="IPR029061">
    <property type="entry name" value="THDP-binding"/>
</dbReference>
<sequence>MFKLAEDFGAAGTPYRDAFNNTLIDVIKNDDRVYMLEADLGGASGTLKIQKECPGHFVEMGISEQDMMGTAAGMSSEGLIPFVHTFGPFATRRAFDQVYLSGGYAHNTINIWGSDPGFTVGANGGTHTTWEDMALMRTIPGSVVCDAADPVQMAWIVREFAKTPGINYVRAGRKASFKVYAEGSTFELGKGNVIKQGSDVLVVSQGQLLKDAMEAAKSLDEQGISTEVIDMFCVKPLDVDLLLSEAAGKKAVVTFENHGVIGGLGDACASALMEAGVSVPFKRHGVVESFGQVGTMDWLQKEFKLTAADLEQTVKALLA</sequence>
<dbReference type="Gene3D" id="3.40.50.970">
    <property type="match status" value="1"/>
</dbReference>
<reference evidence="6" key="1">
    <citation type="submission" date="2016-10" db="EMBL/GenBank/DDBJ databases">
        <authorList>
            <person name="Varghese N."/>
            <person name="Submissions S."/>
        </authorList>
    </citation>
    <scope>NUCLEOTIDE SEQUENCE [LARGE SCALE GENOMIC DNA]</scope>
    <source>
        <strain evidence="6">DSM 22619</strain>
    </source>
</reference>
<dbReference type="InterPro" id="IPR033248">
    <property type="entry name" value="Transketolase_C"/>
</dbReference>
<dbReference type="InterPro" id="IPR051157">
    <property type="entry name" value="PDH/Transketolase"/>
</dbReference>
<dbReference type="SMART" id="SM00861">
    <property type="entry name" value="Transket_pyr"/>
    <property type="match status" value="1"/>
</dbReference>
<dbReference type="STRING" id="604330.SAMN04489857_1829"/>
<dbReference type="CDD" id="cd07033">
    <property type="entry name" value="TPP_PYR_DXS_TK_like"/>
    <property type="match status" value="1"/>
</dbReference>
<accession>A0A1G6J8W1</accession>
<keyword evidence="3" id="KW-0786">Thiamine pyrophosphate</keyword>
<keyword evidence="6" id="KW-1185">Reference proteome</keyword>
<comment type="cofactor">
    <cofactor evidence="1">
        <name>thiamine diphosphate</name>
        <dbReference type="ChEBI" id="CHEBI:58937"/>
    </cofactor>
</comment>
<dbReference type="EMBL" id="FMZL01000004">
    <property type="protein sequence ID" value="SDC14785.1"/>
    <property type="molecule type" value="Genomic_DNA"/>
</dbReference>
<organism evidence="5 6">
    <name type="scientific">Parafannyhessea umbonata</name>
    <dbReference type="NCBI Taxonomy" id="604330"/>
    <lineage>
        <taxon>Bacteria</taxon>
        <taxon>Bacillati</taxon>
        <taxon>Actinomycetota</taxon>
        <taxon>Coriobacteriia</taxon>
        <taxon>Coriobacteriales</taxon>
        <taxon>Atopobiaceae</taxon>
        <taxon>Parafannyhessea</taxon>
    </lineage>
</organism>
<dbReference type="SUPFAM" id="SSF52922">
    <property type="entry name" value="TK C-terminal domain-like"/>
    <property type="match status" value="1"/>
</dbReference>
<dbReference type="InterPro" id="IPR005475">
    <property type="entry name" value="Transketolase-like_Pyr-bd"/>
</dbReference>
<dbReference type="PANTHER" id="PTHR43825">
    <property type="entry name" value="PYRUVATE DEHYDROGENASE E1 COMPONENT"/>
    <property type="match status" value="1"/>
</dbReference>
<dbReference type="Pfam" id="PF02780">
    <property type="entry name" value="Transketolase_C"/>
    <property type="match status" value="1"/>
</dbReference>
<proteinExistence type="inferred from homology"/>
<name>A0A1G6J8W1_9ACTN</name>
<feature type="domain" description="Transketolase-like pyrimidine-binding" evidence="4">
    <location>
        <begin position="13"/>
        <end position="179"/>
    </location>
</feature>
<evidence type="ECO:0000256" key="3">
    <source>
        <dbReference type="ARBA" id="ARBA00023052"/>
    </source>
</evidence>
<dbReference type="Gene3D" id="3.40.50.920">
    <property type="match status" value="1"/>
</dbReference>
<dbReference type="FunFam" id="3.40.50.970:FF:000129">
    <property type="entry name" value="Transketolase"/>
    <property type="match status" value="1"/>
</dbReference>
<protein>
    <submittedName>
        <fullName evidence="5">Transketolase</fullName>
    </submittedName>
</protein>
<gene>
    <name evidence="5" type="ORF">SAMN04487824_10424</name>
</gene>